<dbReference type="GeneID" id="91517560"/>
<protein>
    <recommendedName>
        <fullName evidence="3">HhH-GPD domain-containing protein</fullName>
    </recommendedName>
</protein>
<evidence type="ECO:0008006" key="3">
    <source>
        <dbReference type="Google" id="ProtNLM"/>
    </source>
</evidence>
<dbReference type="AlphaFoldDB" id="U5EFJ2"/>
<evidence type="ECO:0000313" key="1">
    <source>
        <dbReference type="EMBL" id="GAD86090.1"/>
    </source>
</evidence>
<sequence length="176" mass="19602">MLTVYTIGHSTRTANEFVDLLQTYGITQLADIRTVPRSRHNPQFGREQLPATLDAAGIRYIYLAALGGLRHGNRTDLDSGWRNASFRAYADYMQTPEFTAGIDELVDLARTAPTAVMCAEAVPWRCHRSLVGDALLIRGIRVRDIMSPTRAPDHQLTKFAHVEGMTITYPADPPFS</sequence>
<organism evidence="1 2">
    <name type="scientific">Nocardia asteroides NBRC 15531</name>
    <dbReference type="NCBI Taxonomy" id="1110697"/>
    <lineage>
        <taxon>Bacteria</taxon>
        <taxon>Bacillati</taxon>
        <taxon>Actinomycetota</taxon>
        <taxon>Actinomycetes</taxon>
        <taxon>Mycobacteriales</taxon>
        <taxon>Nocardiaceae</taxon>
        <taxon>Nocardia</taxon>
    </lineage>
</organism>
<dbReference type="eggNOG" id="COG5483">
    <property type="taxonomic scope" value="Bacteria"/>
</dbReference>
<dbReference type="Proteomes" id="UP000017048">
    <property type="component" value="Unassembled WGS sequence"/>
</dbReference>
<evidence type="ECO:0000313" key="2">
    <source>
        <dbReference type="Proteomes" id="UP000017048"/>
    </source>
</evidence>
<dbReference type="STRING" id="1824.SAMN05444423_102530"/>
<dbReference type="PIRSF" id="PIRSF024492">
    <property type="entry name" value="UCP024492"/>
    <property type="match status" value="1"/>
</dbReference>
<dbReference type="PANTHER" id="PTHR39337">
    <property type="entry name" value="BLR5642 PROTEIN"/>
    <property type="match status" value="1"/>
</dbReference>
<dbReference type="EMBL" id="BAFO02000032">
    <property type="protein sequence ID" value="GAD86090.1"/>
    <property type="molecule type" value="Genomic_DNA"/>
</dbReference>
<proteinExistence type="predicted"/>
<name>U5EFJ2_NOCAS</name>
<comment type="caution">
    <text evidence="1">The sequence shown here is derived from an EMBL/GenBank/DDBJ whole genome shotgun (WGS) entry which is preliminary data.</text>
</comment>
<dbReference type="Pfam" id="PF04343">
    <property type="entry name" value="DUF488"/>
    <property type="match status" value="1"/>
</dbReference>
<gene>
    <name evidence="1" type="ORF">NCAST_32_05770</name>
</gene>
<dbReference type="InterPro" id="IPR007438">
    <property type="entry name" value="DUF488"/>
</dbReference>
<keyword evidence="2" id="KW-1185">Reference proteome</keyword>
<reference evidence="1 2" key="1">
    <citation type="journal article" date="2014" name="BMC Genomics">
        <title>Genome based analysis of type-I polyketide synthase and nonribosomal peptide synthetase gene clusters in seven strains of five representative Nocardia species.</title>
        <authorList>
            <person name="Komaki H."/>
            <person name="Ichikawa N."/>
            <person name="Hosoyama A."/>
            <person name="Takahashi-Nakaguchi A."/>
            <person name="Matsuzawa T."/>
            <person name="Suzuki K."/>
            <person name="Fujita N."/>
            <person name="Gonoi T."/>
        </authorList>
    </citation>
    <scope>NUCLEOTIDE SEQUENCE [LARGE SCALE GENOMIC DNA]</scope>
    <source>
        <strain evidence="1 2">NBRC 15531</strain>
    </source>
</reference>
<dbReference type="RefSeq" id="WP_019047135.1">
    <property type="nucleotide sequence ID" value="NZ_BAFO02000032.1"/>
</dbReference>
<dbReference type="InterPro" id="IPR014519">
    <property type="entry name" value="UCP024492"/>
</dbReference>
<dbReference type="OrthoDB" id="9789109at2"/>
<dbReference type="PANTHER" id="PTHR39337:SF1">
    <property type="entry name" value="BLR5642 PROTEIN"/>
    <property type="match status" value="1"/>
</dbReference>
<accession>U5EFJ2</accession>